<dbReference type="Proteomes" id="UP000239290">
    <property type="component" value="Unassembled WGS sequence"/>
</dbReference>
<dbReference type="GO" id="GO:0016787">
    <property type="term" value="F:hydrolase activity"/>
    <property type="evidence" value="ECO:0007669"/>
    <property type="project" value="UniProtKB-KW"/>
</dbReference>
<comment type="caution">
    <text evidence="2">The sequence shown here is derived from an EMBL/GenBank/DDBJ whole genome shotgun (WGS) entry which is preliminary data.</text>
</comment>
<sequence>MTRTQVHSTTTEAGTPTDGESRPLDYPAGTRSPGSLPDRPTIVAVGPFDDIAHAEQLAAAFTVVRRVYEAQLALIGGGAERDAIVRGAAAHGVETDVHLIEDSSVPGWPDLLAAADLVVPSTTSSTTTIREVLAAGRAVVAPEHPATVGLVVPTSAGLIYRRGDVFGMAEAMLRLLTAPALRESMGERARDLAPRSRGLKQEAKLRRMTNEQAVWWFRISRGSHESN</sequence>
<protein>
    <submittedName>
        <fullName evidence="2">Glycosyl hydrolase family 1</fullName>
    </submittedName>
</protein>
<dbReference type="Gene3D" id="3.40.50.2000">
    <property type="entry name" value="Glycogen Phosphorylase B"/>
    <property type="match status" value="1"/>
</dbReference>
<dbReference type="AlphaFoldDB" id="A0A2S8IJT2"/>
<dbReference type="EMBL" id="PUIO01000079">
    <property type="protein sequence ID" value="PQP15047.1"/>
    <property type="molecule type" value="Genomic_DNA"/>
</dbReference>
<keyword evidence="2" id="KW-0378">Hydrolase</keyword>
<evidence type="ECO:0000256" key="1">
    <source>
        <dbReference type="SAM" id="MobiDB-lite"/>
    </source>
</evidence>
<proteinExistence type="predicted"/>
<name>A0A2S8IJT2_RHOOP</name>
<dbReference type="PANTHER" id="PTHR12526">
    <property type="entry name" value="GLYCOSYLTRANSFERASE"/>
    <property type="match status" value="1"/>
</dbReference>
<feature type="region of interest" description="Disordered" evidence="1">
    <location>
        <begin position="1"/>
        <end position="39"/>
    </location>
</feature>
<dbReference type="SUPFAM" id="SSF53756">
    <property type="entry name" value="UDP-Glycosyltransferase/glycogen phosphorylase"/>
    <property type="match status" value="1"/>
</dbReference>
<dbReference type="RefSeq" id="WP_105422980.1">
    <property type="nucleotide sequence ID" value="NZ_PUIO01000079.1"/>
</dbReference>
<evidence type="ECO:0000313" key="2">
    <source>
        <dbReference type="EMBL" id="PQP15047.1"/>
    </source>
</evidence>
<gene>
    <name evidence="2" type="ORF">C5613_39225</name>
</gene>
<evidence type="ECO:0000313" key="3">
    <source>
        <dbReference type="Proteomes" id="UP000239290"/>
    </source>
</evidence>
<reference evidence="3" key="1">
    <citation type="submission" date="2018-02" db="EMBL/GenBank/DDBJ databases">
        <title>Draft genome sequencing of Rhodococcus opacus KU647198.</title>
        <authorList>
            <person name="Zheng B.-X."/>
        </authorList>
    </citation>
    <scope>NUCLEOTIDE SEQUENCE [LARGE SCALE GENOMIC DNA]</scope>
    <source>
        <strain evidence="3">04-OD7</strain>
    </source>
</reference>
<organism evidence="2 3">
    <name type="scientific">Rhodococcus opacus</name>
    <name type="common">Nocardia opaca</name>
    <dbReference type="NCBI Taxonomy" id="37919"/>
    <lineage>
        <taxon>Bacteria</taxon>
        <taxon>Bacillati</taxon>
        <taxon>Actinomycetota</taxon>
        <taxon>Actinomycetes</taxon>
        <taxon>Mycobacteriales</taxon>
        <taxon>Nocardiaceae</taxon>
        <taxon>Rhodococcus</taxon>
    </lineage>
</organism>
<accession>A0A2S8IJT2</accession>
<feature type="compositionally biased region" description="Polar residues" evidence="1">
    <location>
        <begin position="1"/>
        <end position="14"/>
    </location>
</feature>
<dbReference type="Pfam" id="PF13692">
    <property type="entry name" value="Glyco_trans_1_4"/>
    <property type="match status" value="1"/>
</dbReference>